<comment type="caution">
    <text evidence="1">The sequence shown here is derived from an EMBL/GenBank/DDBJ whole genome shotgun (WGS) entry which is preliminary data.</text>
</comment>
<evidence type="ECO:0000313" key="1">
    <source>
        <dbReference type="EMBL" id="KAG0410967.1"/>
    </source>
</evidence>
<organism evidence="1 2">
    <name type="scientific">Ixodes persulcatus</name>
    <name type="common">Taiga tick</name>
    <dbReference type="NCBI Taxonomy" id="34615"/>
    <lineage>
        <taxon>Eukaryota</taxon>
        <taxon>Metazoa</taxon>
        <taxon>Ecdysozoa</taxon>
        <taxon>Arthropoda</taxon>
        <taxon>Chelicerata</taxon>
        <taxon>Arachnida</taxon>
        <taxon>Acari</taxon>
        <taxon>Parasitiformes</taxon>
        <taxon>Ixodida</taxon>
        <taxon>Ixodoidea</taxon>
        <taxon>Ixodidae</taxon>
        <taxon>Ixodinae</taxon>
        <taxon>Ixodes</taxon>
    </lineage>
</organism>
<name>A0AC60NV39_IXOPE</name>
<protein>
    <submittedName>
        <fullName evidence="1">Uncharacterized protein</fullName>
    </submittedName>
</protein>
<evidence type="ECO:0000313" key="2">
    <source>
        <dbReference type="Proteomes" id="UP000805193"/>
    </source>
</evidence>
<sequence length="99" mass="10612">MKDPTSVVLEPAKWCGFFFGDRDGQRRASTQADGGRLSELRPFPAEETPGASRGVSDRAAASDGVGAASSPCSSMDLSWRRTSKRTDTTDGAPKRPFVF</sequence>
<dbReference type="EMBL" id="JABSTQ010011470">
    <property type="protein sequence ID" value="KAG0410967.1"/>
    <property type="molecule type" value="Genomic_DNA"/>
</dbReference>
<reference evidence="1 2" key="1">
    <citation type="journal article" date="2020" name="Cell">
        <title>Large-Scale Comparative Analyses of Tick Genomes Elucidate Their Genetic Diversity and Vector Capacities.</title>
        <authorList>
            <consortium name="Tick Genome and Microbiome Consortium (TIGMIC)"/>
            <person name="Jia N."/>
            <person name="Wang J."/>
            <person name="Shi W."/>
            <person name="Du L."/>
            <person name="Sun Y."/>
            <person name="Zhan W."/>
            <person name="Jiang J.F."/>
            <person name="Wang Q."/>
            <person name="Zhang B."/>
            <person name="Ji P."/>
            <person name="Bell-Sakyi L."/>
            <person name="Cui X.M."/>
            <person name="Yuan T.T."/>
            <person name="Jiang B.G."/>
            <person name="Yang W.F."/>
            <person name="Lam T.T."/>
            <person name="Chang Q.C."/>
            <person name="Ding S.J."/>
            <person name="Wang X.J."/>
            <person name="Zhu J.G."/>
            <person name="Ruan X.D."/>
            <person name="Zhao L."/>
            <person name="Wei J.T."/>
            <person name="Ye R.Z."/>
            <person name="Que T.C."/>
            <person name="Du C.H."/>
            <person name="Zhou Y.H."/>
            <person name="Cheng J.X."/>
            <person name="Dai P.F."/>
            <person name="Guo W.B."/>
            <person name="Han X.H."/>
            <person name="Huang E.J."/>
            <person name="Li L.F."/>
            <person name="Wei W."/>
            <person name="Gao Y.C."/>
            <person name="Liu J.Z."/>
            <person name="Shao H.Z."/>
            <person name="Wang X."/>
            <person name="Wang C.C."/>
            <person name="Yang T.C."/>
            <person name="Huo Q.B."/>
            <person name="Li W."/>
            <person name="Chen H.Y."/>
            <person name="Chen S.E."/>
            <person name="Zhou L.G."/>
            <person name="Ni X.B."/>
            <person name="Tian J.H."/>
            <person name="Sheng Y."/>
            <person name="Liu T."/>
            <person name="Pan Y.S."/>
            <person name="Xia L.Y."/>
            <person name="Li J."/>
            <person name="Zhao F."/>
            <person name="Cao W.C."/>
        </authorList>
    </citation>
    <scope>NUCLEOTIDE SEQUENCE [LARGE SCALE GENOMIC DNA]</scope>
    <source>
        <strain evidence="1">Iper-2018</strain>
    </source>
</reference>
<keyword evidence="2" id="KW-1185">Reference proteome</keyword>
<accession>A0AC60NV39</accession>
<proteinExistence type="predicted"/>
<dbReference type="Proteomes" id="UP000805193">
    <property type="component" value="Unassembled WGS sequence"/>
</dbReference>
<gene>
    <name evidence="1" type="ORF">HPB47_011908</name>
</gene>